<dbReference type="Proteomes" id="UP000465240">
    <property type="component" value="Unassembled WGS sequence"/>
</dbReference>
<keyword evidence="3" id="KW-1185">Reference proteome</keyword>
<proteinExistence type="predicted"/>
<dbReference type="EMBL" id="BLKX01000001">
    <property type="protein sequence ID" value="GFG79104.1"/>
    <property type="molecule type" value="Genomic_DNA"/>
</dbReference>
<organism evidence="2 3">
    <name type="scientific">Mycobacterium paragordonae</name>
    <dbReference type="NCBI Taxonomy" id="1389713"/>
    <lineage>
        <taxon>Bacteria</taxon>
        <taxon>Bacillati</taxon>
        <taxon>Actinomycetota</taxon>
        <taxon>Actinomycetes</taxon>
        <taxon>Mycobacteriales</taxon>
        <taxon>Mycobacteriaceae</taxon>
        <taxon>Mycobacterium</taxon>
    </lineage>
</organism>
<feature type="compositionally biased region" description="Basic and acidic residues" evidence="1">
    <location>
        <begin position="127"/>
        <end position="136"/>
    </location>
</feature>
<reference evidence="2 3" key="1">
    <citation type="journal article" date="2019" name="Emerg. Microbes Infect.">
        <title>Comprehensive subspecies identification of 175 nontuberculous mycobacteria species based on 7547 genomic profiles.</title>
        <authorList>
            <person name="Matsumoto Y."/>
            <person name="Kinjo T."/>
            <person name="Motooka D."/>
            <person name="Nabeya D."/>
            <person name="Jung N."/>
            <person name="Uechi K."/>
            <person name="Horii T."/>
            <person name="Iida T."/>
            <person name="Fujita J."/>
            <person name="Nakamura S."/>
        </authorList>
    </citation>
    <scope>NUCLEOTIDE SEQUENCE [LARGE SCALE GENOMIC DNA]</scope>
    <source>
        <strain evidence="2 3">JCM 18565</strain>
    </source>
</reference>
<evidence type="ECO:0000313" key="3">
    <source>
        <dbReference type="Proteomes" id="UP000465240"/>
    </source>
</evidence>
<gene>
    <name evidence="2" type="ORF">MPRG_23800</name>
</gene>
<sequence length="239" mass="26986">MSTSAEACREDPGRGLMSAPELRCDALDHQEARDLTDRIKADVEAVWGLIVQAYQQRAWAALGYASWDAYTHEEFRSLRLRLPREERSGVVASLRDAGLSIRAIAAATGFDKNTVQADLAQVSETHTPGERSREAEDVPNTDPLPTIGLDGKKYRRNQRPKRESTPAEKNDKLRDGVNRNIDQIETALDILEWRCAKKCFADAYAVAPDCRSKHHKRLLRLGDRLDRIRDQFSDRDVSS</sequence>
<evidence type="ECO:0000313" key="2">
    <source>
        <dbReference type="EMBL" id="GFG79104.1"/>
    </source>
</evidence>
<name>A0ABQ1C4D1_9MYCO</name>
<feature type="compositionally biased region" description="Basic and acidic residues" evidence="1">
    <location>
        <begin position="160"/>
        <end position="174"/>
    </location>
</feature>
<evidence type="ECO:0000256" key="1">
    <source>
        <dbReference type="SAM" id="MobiDB-lite"/>
    </source>
</evidence>
<comment type="caution">
    <text evidence="2">The sequence shown here is derived from an EMBL/GenBank/DDBJ whole genome shotgun (WGS) entry which is preliminary data.</text>
</comment>
<accession>A0ABQ1C4D1</accession>
<feature type="region of interest" description="Disordered" evidence="1">
    <location>
        <begin position="123"/>
        <end position="174"/>
    </location>
</feature>
<protein>
    <submittedName>
        <fullName evidence="2">Uncharacterized protein</fullName>
    </submittedName>
</protein>